<dbReference type="RefSeq" id="WP_123846918.1">
    <property type="nucleotide sequence ID" value="NZ_RPDH01000002.1"/>
</dbReference>
<dbReference type="GO" id="GO:0008168">
    <property type="term" value="F:methyltransferase activity"/>
    <property type="evidence" value="ECO:0007669"/>
    <property type="project" value="UniProtKB-KW"/>
</dbReference>
<keyword evidence="3" id="KW-1185">Reference proteome</keyword>
<gene>
    <name evidence="2" type="ORF">EGT74_12630</name>
</gene>
<name>A0A3N4PUT1_9BACT</name>
<dbReference type="Pfam" id="PF13847">
    <property type="entry name" value="Methyltransf_31"/>
    <property type="match status" value="1"/>
</dbReference>
<keyword evidence="2" id="KW-0489">Methyltransferase</keyword>
<feature type="domain" description="Methyltransferase" evidence="1">
    <location>
        <begin position="45"/>
        <end position="148"/>
    </location>
</feature>
<dbReference type="Proteomes" id="UP000278351">
    <property type="component" value="Unassembled WGS sequence"/>
</dbReference>
<evidence type="ECO:0000313" key="3">
    <source>
        <dbReference type="Proteomes" id="UP000278351"/>
    </source>
</evidence>
<keyword evidence="2" id="KW-0808">Transferase</keyword>
<evidence type="ECO:0000313" key="2">
    <source>
        <dbReference type="EMBL" id="RPE07917.1"/>
    </source>
</evidence>
<dbReference type="AlphaFoldDB" id="A0A3N4PUT1"/>
<dbReference type="GO" id="GO:0032259">
    <property type="term" value="P:methylation"/>
    <property type="evidence" value="ECO:0007669"/>
    <property type="project" value="UniProtKB-KW"/>
</dbReference>
<dbReference type="CDD" id="cd02440">
    <property type="entry name" value="AdoMet_MTases"/>
    <property type="match status" value="1"/>
</dbReference>
<dbReference type="PANTHER" id="PTHR43591">
    <property type="entry name" value="METHYLTRANSFERASE"/>
    <property type="match status" value="1"/>
</dbReference>
<protein>
    <submittedName>
        <fullName evidence="2">Class I SAM-dependent methyltransferase</fullName>
    </submittedName>
</protein>
<organism evidence="2 3">
    <name type="scientific">Chitinophaga lutea</name>
    <dbReference type="NCBI Taxonomy" id="2488634"/>
    <lineage>
        <taxon>Bacteria</taxon>
        <taxon>Pseudomonadati</taxon>
        <taxon>Bacteroidota</taxon>
        <taxon>Chitinophagia</taxon>
        <taxon>Chitinophagales</taxon>
        <taxon>Chitinophagaceae</taxon>
        <taxon>Chitinophaga</taxon>
    </lineage>
</organism>
<sequence>MTPYCEGWDSLSVDRDRLEKVAHHFLAPISGKLIEPLVNLSEGYILDVATGTGEPGITLAETNPLLQVVGLDLSARMLTVAGKNAVRRNVPNYSVCQSDAGETPFEDERFHAIICRNGIMFFPDLAKALREMHRLLKPGGSIHLCTWGQLSKNLWLDIVLTQVSAVTQAKVYRTFTPGMFYCMQPGFTTEWLDISGFRSITEQELTGIVSFNSMEEYWDYVTTVSSAIVEALRNLPPTSREQVKRLVFDRLSTHIVNGRLYFQWTSNITTAFK</sequence>
<dbReference type="SUPFAM" id="SSF53335">
    <property type="entry name" value="S-adenosyl-L-methionine-dependent methyltransferases"/>
    <property type="match status" value="1"/>
</dbReference>
<proteinExistence type="predicted"/>
<reference evidence="2 3" key="1">
    <citation type="submission" date="2018-11" db="EMBL/GenBank/DDBJ databases">
        <title>Chitinophaga lutea sp.nov., isolate from arsenic contaminated soil.</title>
        <authorList>
            <person name="Zong Y."/>
        </authorList>
    </citation>
    <scope>NUCLEOTIDE SEQUENCE [LARGE SCALE GENOMIC DNA]</scope>
    <source>
        <strain evidence="2 3">ZY74</strain>
    </source>
</reference>
<accession>A0A3N4PUT1</accession>
<dbReference type="Gene3D" id="3.40.50.150">
    <property type="entry name" value="Vaccinia Virus protein VP39"/>
    <property type="match status" value="1"/>
</dbReference>
<evidence type="ECO:0000259" key="1">
    <source>
        <dbReference type="Pfam" id="PF13847"/>
    </source>
</evidence>
<dbReference type="EMBL" id="RPDH01000002">
    <property type="protein sequence ID" value="RPE07917.1"/>
    <property type="molecule type" value="Genomic_DNA"/>
</dbReference>
<dbReference type="InterPro" id="IPR029063">
    <property type="entry name" value="SAM-dependent_MTases_sf"/>
</dbReference>
<dbReference type="OrthoDB" id="9795634at2"/>
<dbReference type="InterPro" id="IPR025714">
    <property type="entry name" value="Methyltranfer_dom"/>
</dbReference>
<comment type="caution">
    <text evidence="2">The sequence shown here is derived from an EMBL/GenBank/DDBJ whole genome shotgun (WGS) entry which is preliminary data.</text>
</comment>